<feature type="coiled-coil region" evidence="1">
    <location>
        <begin position="212"/>
        <end position="246"/>
    </location>
</feature>
<dbReference type="OrthoDB" id="8688136at2"/>
<reference evidence="4 5" key="1">
    <citation type="submission" date="2018-12" db="EMBL/GenBank/DDBJ databases">
        <title>three novel Halomonas strain isolated from plants.</title>
        <authorList>
            <person name="Sun C."/>
        </authorList>
    </citation>
    <scope>NUCLEOTIDE SEQUENCE [LARGE SCALE GENOMIC DNA]</scope>
    <source>
        <strain evidence="4 5">JCM 18142</strain>
    </source>
</reference>
<dbReference type="AlphaFoldDB" id="A0A433KZ06"/>
<feature type="region of interest" description="Disordered" evidence="2">
    <location>
        <begin position="1"/>
        <end position="20"/>
    </location>
</feature>
<evidence type="ECO:0000256" key="1">
    <source>
        <dbReference type="SAM" id="Coils"/>
    </source>
</evidence>
<organism evidence="4 5">
    <name type="scientific">Vreelandella nanhaiensis</name>
    <dbReference type="NCBI Taxonomy" id="1258546"/>
    <lineage>
        <taxon>Bacteria</taxon>
        <taxon>Pseudomonadati</taxon>
        <taxon>Pseudomonadota</taxon>
        <taxon>Gammaproteobacteria</taxon>
        <taxon>Oceanospirillales</taxon>
        <taxon>Halomonadaceae</taxon>
        <taxon>Vreelandella</taxon>
    </lineage>
</organism>
<keyword evidence="3" id="KW-0472">Membrane</keyword>
<feature type="transmembrane region" description="Helical" evidence="3">
    <location>
        <begin position="255"/>
        <end position="275"/>
    </location>
</feature>
<protein>
    <submittedName>
        <fullName evidence="4">Uncharacterized protein</fullName>
    </submittedName>
</protein>
<dbReference type="Proteomes" id="UP000287023">
    <property type="component" value="Unassembled WGS sequence"/>
</dbReference>
<dbReference type="RefSeq" id="WP_083024693.1">
    <property type="nucleotide sequence ID" value="NZ_RZHF01000001.1"/>
</dbReference>
<evidence type="ECO:0000256" key="3">
    <source>
        <dbReference type="SAM" id="Phobius"/>
    </source>
</evidence>
<gene>
    <name evidence="4" type="ORF">ELY38_00205</name>
</gene>
<evidence type="ECO:0000313" key="5">
    <source>
        <dbReference type="Proteomes" id="UP000287023"/>
    </source>
</evidence>
<comment type="caution">
    <text evidence="4">The sequence shown here is derived from an EMBL/GenBank/DDBJ whole genome shotgun (WGS) entry which is preliminary data.</text>
</comment>
<dbReference type="EMBL" id="RZHF01000001">
    <property type="protein sequence ID" value="RUR34913.1"/>
    <property type="molecule type" value="Genomic_DNA"/>
</dbReference>
<name>A0A433KZ06_9GAMM</name>
<keyword evidence="1" id="KW-0175">Coiled coil</keyword>
<accession>A0A433KZ06</accession>
<sequence>MVGKATAQDSTTEGAPRENLRVIQVRHRETPNSETPDAILMIQRIEQIVGQGARLTLRVKRIDTQRPPEGNELEWSAAYSPSSSTDRERVRLTHGECRGPADIQMILNGLRGFRIGTYLMAEIVTWARQWPLAEVMKIELSWQDEKPGAHDGNNKVRRDRFYEQFGIEFIPSETESQITARSKYMLAENLTTDDAERAWRLNIQKVNASDWLVDQQRKLEEQEGQIAKLKRKAASLQTTKDRIEAHPYRYAVCRFLTNPLALGCLALVAVAFSLAKEVVS</sequence>
<keyword evidence="5" id="KW-1185">Reference proteome</keyword>
<keyword evidence="3" id="KW-1133">Transmembrane helix</keyword>
<keyword evidence="3" id="KW-0812">Transmembrane</keyword>
<proteinExistence type="predicted"/>
<evidence type="ECO:0000313" key="4">
    <source>
        <dbReference type="EMBL" id="RUR34913.1"/>
    </source>
</evidence>
<evidence type="ECO:0000256" key="2">
    <source>
        <dbReference type="SAM" id="MobiDB-lite"/>
    </source>
</evidence>